<dbReference type="GeneID" id="121399786"/>
<dbReference type="PROSITE" id="PS51257">
    <property type="entry name" value="PROKAR_LIPOPROTEIN"/>
    <property type="match status" value="1"/>
</dbReference>
<dbReference type="AlphaFoldDB" id="A0A1L8HBQ6"/>
<feature type="compositionally biased region" description="Acidic residues" evidence="1">
    <location>
        <begin position="184"/>
        <end position="195"/>
    </location>
</feature>
<name>A0A1L8HBQ6_XENLA</name>
<evidence type="ECO:0000256" key="3">
    <source>
        <dbReference type="SAM" id="SignalP"/>
    </source>
</evidence>
<feature type="chain" id="PRO_5043949331" evidence="3">
    <location>
        <begin position="21"/>
        <end position="207"/>
    </location>
</feature>
<dbReference type="RefSeq" id="XP_041437305.1">
    <property type="nucleotide sequence ID" value="XM_041581371.1"/>
</dbReference>
<evidence type="ECO:0000313" key="5">
    <source>
        <dbReference type="RefSeq" id="XP_041437305.1"/>
    </source>
</evidence>
<accession>A0A1L8HBQ6</accession>
<dbReference type="Proteomes" id="UP000186698">
    <property type="component" value="Chromosome 2L"/>
</dbReference>
<keyword evidence="3" id="KW-0732">Signal</keyword>
<proteinExistence type="predicted"/>
<evidence type="ECO:0000313" key="4">
    <source>
        <dbReference type="Proteomes" id="UP000186698"/>
    </source>
</evidence>
<organism evidence="4 5">
    <name type="scientific">Xenopus laevis</name>
    <name type="common">African clawed frog</name>
    <dbReference type="NCBI Taxonomy" id="8355"/>
    <lineage>
        <taxon>Eukaryota</taxon>
        <taxon>Metazoa</taxon>
        <taxon>Chordata</taxon>
        <taxon>Craniata</taxon>
        <taxon>Vertebrata</taxon>
        <taxon>Euteleostomi</taxon>
        <taxon>Amphibia</taxon>
        <taxon>Batrachia</taxon>
        <taxon>Anura</taxon>
        <taxon>Pipoidea</taxon>
        <taxon>Pipidae</taxon>
        <taxon>Xenopodinae</taxon>
        <taxon>Xenopus</taxon>
        <taxon>Xenopus</taxon>
    </lineage>
</organism>
<keyword evidence="4" id="KW-1185">Reference proteome</keyword>
<feature type="compositionally biased region" description="Polar residues" evidence="1">
    <location>
        <begin position="170"/>
        <end position="183"/>
    </location>
</feature>
<dbReference type="OMA" id="ESSEIMW"/>
<feature type="transmembrane region" description="Helical" evidence="2">
    <location>
        <begin position="79"/>
        <end position="104"/>
    </location>
</feature>
<sequence>MGPHRLMCTLLTAQILTVSCGPHNMSSAPPIATQEANTSMSIINRISQDKDPATREQNLSQRTSPLCPENDNWYTKPEILISAVAGAGGLLLISIVLCITSCCLCRRSQRLGHQEWNPMELNPLSPENHELPSLTLPKKDTCAELTSPPETGVSAMKICTSKTDVENCTSNADLENCTSNSENTAEEVDAPDEPEPCYPPPPEPFTM</sequence>
<feature type="region of interest" description="Disordered" evidence="1">
    <location>
        <begin position="170"/>
        <end position="207"/>
    </location>
</feature>
<keyword evidence="2" id="KW-1133">Transmembrane helix</keyword>
<protein>
    <submittedName>
        <fullName evidence="5">Uncharacterized protein LOC121399786</fullName>
    </submittedName>
</protein>
<keyword evidence="2" id="KW-0812">Transmembrane</keyword>
<keyword evidence="2" id="KW-0472">Membrane</keyword>
<dbReference type="PaxDb" id="8355-A0A1L8HBQ6"/>
<evidence type="ECO:0000256" key="2">
    <source>
        <dbReference type="SAM" id="Phobius"/>
    </source>
</evidence>
<gene>
    <name evidence="5" type="primary">LOC121399786</name>
</gene>
<feature type="compositionally biased region" description="Pro residues" evidence="1">
    <location>
        <begin position="196"/>
        <end position="207"/>
    </location>
</feature>
<dbReference type="KEGG" id="xla:121399786"/>
<reference evidence="5" key="1">
    <citation type="submission" date="2025-08" db="UniProtKB">
        <authorList>
            <consortium name="RefSeq"/>
        </authorList>
    </citation>
    <scope>IDENTIFICATION</scope>
    <source>
        <strain evidence="5">J_2021</strain>
        <tissue evidence="5">Erythrocytes</tissue>
    </source>
</reference>
<evidence type="ECO:0000256" key="1">
    <source>
        <dbReference type="SAM" id="MobiDB-lite"/>
    </source>
</evidence>
<feature type="signal peptide" evidence="3">
    <location>
        <begin position="1"/>
        <end position="20"/>
    </location>
</feature>